<dbReference type="RefSeq" id="WP_243798783.1">
    <property type="nucleotide sequence ID" value="NZ_JALHAT010000008.1"/>
</dbReference>
<dbReference type="Gene3D" id="3.90.1140.10">
    <property type="entry name" value="Cyclic phosphodiesterase"/>
    <property type="match status" value="1"/>
</dbReference>
<dbReference type="Proteomes" id="UP001162802">
    <property type="component" value="Unassembled WGS sequence"/>
</dbReference>
<dbReference type="SUPFAM" id="SSF55144">
    <property type="entry name" value="LigT-like"/>
    <property type="match status" value="1"/>
</dbReference>
<organism evidence="1 2">
    <name type="scientific">Novosphingobium mangrovi</name>
    <name type="common">ex Hu et al. 2023</name>
    <dbReference type="NCBI Taxonomy" id="2930094"/>
    <lineage>
        <taxon>Bacteria</taxon>
        <taxon>Pseudomonadati</taxon>
        <taxon>Pseudomonadota</taxon>
        <taxon>Alphaproteobacteria</taxon>
        <taxon>Sphingomonadales</taxon>
        <taxon>Sphingomonadaceae</taxon>
        <taxon>Novosphingobium</taxon>
    </lineage>
</organism>
<gene>
    <name evidence="1" type="ORF">MTR65_07670</name>
</gene>
<proteinExistence type="predicted"/>
<dbReference type="GO" id="GO:0016874">
    <property type="term" value="F:ligase activity"/>
    <property type="evidence" value="ECO:0007669"/>
    <property type="project" value="UniProtKB-KW"/>
</dbReference>
<keyword evidence="2" id="KW-1185">Reference proteome</keyword>
<reference evidence="1" key="1">
    <citation type="submission" date="2022-03" db="EMBL/GenBank/DDBJ databases">
        <title>Identification of a novel bacterium isolated from mangrove sediments.</title>
        <authorList>
            <person name="Pan X."/>
        </authorList>
    </citation>
    <scope>NUCLEOTIDE SEQUENCE</scope>
    <source>
        <strain evidence="1">B2637</strain>
    </source>
</reference>
<accession>A0ABT0ABI2</accession>
<name>A0ABT0ABI2_9SPHN</name>
<evidence type="ECO:0000313" key="1">
    <source>
        <dbReference type="EMBL" id="MCJ1960552.1"/>
    </source>
</evidence>
<sequence length="243" mass="26383">MSKNATTRAAERGSPRARFTRLLAAMLGLVGMTLAFGAHAQEPVRLNVYAIPSAAIEEAVTKASADLAARGMTSFQARGHAVHATLYLTQYPQGSEEKLIAAIGALARQQARIPLVIKGAERTPSDWLFLTLERSAALQRLADLVTLTAEPLRDHAVAPPEWMEAYPDKLPVFERYGSPNVFAQFDPHLTLLARETSPELDAFMAQAKADPPHAEGMVEGIGIGRVDADGQIVETLAEFRFPR</sequence>
<dbReference type="InterPro" id="IPR009097">
    <property type="entry name" value="Cyclic_Pdiesterase"/>
</dbReference>
<protein>
    <submittedName>
        <fullName evidence="1">2'-5' RNA ligase family protein</fullName>
    </submittedName>
</protein>
<comment type="caution">
    <text evidence="1">The sequence shown here is derived from an EMBL/GenBank/DDBJ whole genome shotgun (WGS) entry which is preliminary data.</text>
</comment>
<keyword evidence="1" id="KW-0436">Ligase</keyword>
<evidence type="ECO:0000313" key="2">
    <source>
        <dbReference type="Proteomes" id="UP001162802"/>
    </source>
</evidence>
<dbReference type="EMBL" id="JALHAT010000008">
    <property type="protein sequence ID" value="MCJ1960552.1"/>
    <property type="molecule type" value="Genomic_DNA"/>
</dbReference>
<dbReference type="Pfam" id="PF13563">
    <property type="entry name" value="2_5_RNA_ligase2"/>
    <property type="match status" value="1"/>
</dbReference>